<keyword evidence="3" id="KW-1185">Reference proteome</keyword>
<feature type="compositionally biased region" description="Pro residues" evidence="1">
    <location>
        <begin position="54"/>
        <end position="72"/>
    </location>
</feature>
<protein>
    <submittedName>
        <fullName evidence="2">Uncharacterized protein</fullName>
    </submittedName>
</protein>
<feature type="region of interest" description="Disordered" evidence="1">
    <location>
        <begin position="121"/>
        <end position="152"/>
    </location>
</feature>
<dbReference type="OrthoDB" id="2105284at2759"/>
<accession>A0A4P9WBK9</accession>
<feature type="region of interest" description="Disordered" evidence="1">
    <location>
        <begin position="50"/>
        <end position="73"/>
    </location>
</feature>
<name>A0A4P9WBK9_9FUNG</name>
<dbReference type="EMBL" id="KZ995840">
    <property type="protein sequence ID" value="RKO89874.1"/>
    <property type="molecule type" value="Genomic_DNA"/>
</dbReference>
<feature type="compositionally biased region" description="Pro residues" evidence="1">
    <location>
        <begin position="389"/>
        <end position="406"/>
    </location>
</feature>
<evidence type="ECO:0000256" key="1">
    <source>
        <dbReference type="SAM" id="MobiDB-lite"/>
    </source>
</evidence>
<reference evidence="3" key="1">
    <citation type="journal article" date="2018" name="Nat. Microbiol.">
        <title>Leveraging single-cell genomics to expand the fungal tree of life.</title>
        <authorList>
            <person name="Ahrendt S.R."/>
            <person name="Quandt C.A."/>
            <person name="Ciobanu D."/>
            <person name="Clum A."/>
            <person name="Salamov A."/>
            <person name="Andreopoulos B."/>
            <person name="Cheng J.F."/>
            <person name="Woyke T."/>
            <person name="Pelin A."/>
            <person name="Henrissat B."/>
            <person name="Reynolds N.K."/>
            <person name="Benny G.L."/>
            <person name="Smith M.E."/>
            <person name="James T.Y."/>
            <person name="Grigoriev I.V."/>
        </authorList>
    </citation>
    <scope>NUCLEOTIDE SEQUENCE [LARGE SCALE GENOMIC DNA]</scope>
</reference>
<proteinExistence type="predicted"/>
<sequence length="503" mass="54621">MSMHDHCLQIPLGMGEEGGKLSPIPRHSCTQPRPNGTLLTGALKFNPVAKPRPHLAPMPIPATSPSPPPPLLPTSRLALSPPTTSNNMPRIPLLPQPAAPANRPTPVARMPHLPTVTRTAHFPPTPQLPQSTPAATADHADAPPTRAAPPMPVLTPRHRAPPDPAPHRATIQSTTLFQYHTNPIHITHSARRCCRGVAVQLRSDAEDEEGSRAVVRIEPGPQTGMLYRRFQGVHMALPRVPGTIVANVLQPTQERVFSLGSQLFHGGGDVRAGTDARLIYSVHRKKATNVHTLYLHDSKGRPVWKISQRQGRGHNYDVFGPGRPSGCGSAGWKLHGTVDRASSAGVCPRLELRCEGAIVLMLGDILHESFRFQDPHTHHTLGVFRRTPLTPPTTPSTPPQTPPSPTLPTRWDLRIDMGPPVRGAGTRYARLPTALAPEMLLAGAIVVQHCMRTERAEARRAGRGARWAKAEWEARGVRSHEGRVGRGEVERFGGRAAAMMMVA</sequence>
<organism evidence="2 3">
    <name type="scientific">Blyttiomyces helicus</name>
    <dbReference type="NCBI Taxonomy" id="388810"/>
    <lineage>
        <taxon>Eukaryota</taxon>
        <taxon>Fungi</taxon>
        <taxon>Fungi incertae sedis</taxon>
        <taxon>Chytridiomycota</taxon>
        <taxon>Chytridiomycota incertae sedis</taxon>
        <taxon>Chytridiomycetes</taxon>
        <taxon>Chytridiomycetes incertae sedis</taxon>
        <taxon>Blyttiomyces</taxon>
    </lineage>
</organism>
<dbReference type="AlphaFoldDB" id="A0A4P9WBK9"/>
<evidence type="ECO:0000313" key="2">
    <source>
        <dbReference type="EMBL" id="RKO89874.1"/>
    </source>
</evidence>
<gene>
    <name evidence="2" type="ORF">BDK51DRAFT_28297</name>
</gene>
<dbReference type="Proteomes" id="UP000269721">
    <property type="component" value="Unassembled WGS sequence"/>
</dbReference>
<feature type="compositionally biased region" description="Low complexity" evidence="1">
    <location>
        <begin position="132"/>
        <end position="145"/>
    </location>
</feature>
<feature type="region of interest" description="Disordered" evidence="1">
    <location>
        <begin position="384"/>
        <end position="410"/>
    </location>
</feature>
<evidence type="ECO:0000313" key="3">
    <source>
        <dbReference type="Proteomes" id="UP000269721"/>
    </source>
</evidence>